<dbReference type="PROSITE" id="PS51379">
    <property type="entry name" value="4FE4S_FER_2"/>
    <property type="match status" value="2"/>
</dbReference>
<keyword evidence="2" id="KW-0408">Iron</keyword>
<dbReference type="RefSeq" id="WP_216437982.1">
    <property type="nucleotide sequence ID" value="NZ_JAHLQF010000001.1"/>
</dbReference>
<comment type="caution">
    <text evidence="5">The sequence shown here is derived from an EMBL/GenBank/DDBJ whole genome shotgun (WGS) entry which is preliminary data.</text>
</comment>
<feature type="domain" description="4Fe-4S ferredoxin-type" evidence="4">
    <location>
        <begin position="210"/>
        <end position="238"/>
    </location>
</feature>
<evidence type="ECO:0000313" key="5">
    <source>
        <dbReference type="EMBL" id="MBU5483621.1"/>
    </source>
</evidence>
<dbReference type="NCBIfam" id="NF038196">
    <property type="entry name" value="ferrodoxin_EFR1"/>
    <property type="match status" value="1"/>
</dbReference>
<dbReference type="PROSITE" id="PS00198">
    <property type="entry name" value="4FE4S_FER_1"/>
    <property type="match status" value="2"/>
</dbReference>
<keyword evidence="3" id="KW-0411">Iron-sulfur</keyword>
<accession>A0ABS6EEI3</accession>
<dbReference type="InterPro" id="IPR026816">
    <property type="entry name" value="Flavodoxin_dom"/>
</dbReference>
<dbReference type="InterPro" id="IPR017900">
    <property type="entry name" value="4Fe4S_Fe_S_CS"/>
</dbReference>
<evidence type="ECO:0000259" key="4">
    <source>
        <dbReference type="PROSITE" id="PS51379"/>
    </source>
</evidence>
<evidence type="ECO:0000256" key="3">
    <source>
        <dbReference type="ARBA" id="ARBA00023014"/>
    </source>
</evidence>
<proteinExistence type="predicted"/>
<evidence type="ECO:0000256" key="1">
    <source>
        <dbReference type="ARBA" id="ARBA00022723"/>
    </source>
</evidence>
<evidence type="ECO:0000256" key="2">
    <source>
        <dbReference type="ARBA" id="ARBA00023004"/>
    </source>
</evidence>
<name>A0ABS6EEI3_9CLOT</name>
<protein>
    <submittedName>
        <fullName evidence="5">EFR1 family ferrodoxin</fullName>
    </submittedName>
</protein>
<feature type="domain" description="4Fe-4S ferredoxin-type" evidence="4">
    <location>
        <begin position="182"/>
        <end position="209"/>
    </location>
</feature>
<evidence type="ECO:0000313" key="6">
    <source>
        <dbReference type="Proteomes" id="UP000726170"/>
    </source>
</evidence>
<dbReference type="EMBL" id="JAHLQF010000001">
    <property type="protein sequence ID" value="MBU5483621.1"/>
    <property type="molecule type" value="Genomic_DNA"/>
</dbReference>
<dbReference type="Proteomes" id="UP000726170">
    <property type="component" value="Unassembled WGS sequence"/>
</dbReference>
<organism evidence="5 6">
    <name type="scientific">Clostridium mobile</name>
    <dbReference type="NCBI Taxonomy" id="2841512"/>
    <lineage>
        <taxon>Bacteria</taxon>
        <taxon>Bacillati</taxon>
        <taxon>Bacillota</taxon>
        <taxon>Clostridia</taxon>
        <taxon>Eubacteriales</taxon>
        <taxon>Clostridiaceae</taxon>
        <taxon>Clostridium</taxon>
    </lineage>
</organism>
<dbReference type="InterPro" id="IPR017896">
    <property type="entry name" value="4Fe4S_Fe-S-bd"/>
</dbReference>
<keyword evidence="6" id="KW-1185">Reference proteome</keyword>
<keyword evidence="1" id="KW-0479">Metal-binding</keyword>
<reference evidence="5 6" key="1">
    <citation type="submission" date="2021-06" db="EMBL/GenBank/DDBJ databases">
        <authorList>
            <person name="Sun Q."/>
            <person name="Li D."/>
        </authorList>
    </citation>
    <scope>NUCLEOTIDE SEQUENCE [LARGE SCALE GENOMIC DNA]</scope>
    <source>
        <strain evidence="5 6">MSJ-11</strain>
    </source>
</reference>
<sequence length="259" mass="29808">MKNKIFYFSGSGNSLKVAKDISSKLGNTELIFIPKALREEIDLECEKIGIVFPVYAWGVPRIVVDFLEKIKTNKYVFTIITYGDSGGRTINQVSNILKKNGIKLNAAFGITMPDNYIPMFNTISEEKQKEIFKAEEEKIKRICSIIKNNEDYNEEEKSPLIGSILSKAVYPIAIKHFKKCDKNFWVNEKCLKCSICHMVCPRKNIIMKEGKPTWNGDCEACMACIHWCPPKAIEYGKKSKDKKRYTNPYIKLEEMIENY</sequence>
<dbReference type="InterPro" id="IPR047964">
    <property type="entry name" value="EFR1-like"/>
</dbReference>
<gene>
    <name evidence="5" type="ORF">KQI86_04715</name>
</gene>
<dbReference type="Pfam" id="PF12724">
    <property type="entry name" value="Flavodoxin_5"/>
    <property type="match status" value="1"/>
</dbReference>